<keyword evidence="7" id="KW-0732">Signal</keyword>
<dbReference type="InterPro" id="IPR036852">
    <property type="entry name" value="Peptidase_S8/S53_dom_sf"/>
</dbReference>
<evidence type="ECO:0000256" key="4">
    <source>
        <dbReference type="ARBA" id="ARBA00022825"/>
    </source>
</evidence>
<dbReference type="AlphaFoldDB" id="A0A1Y2HWG4"/>
<comment type="similarity">
    <text evidence="1 5">Belongs to the peptidase S8 family.</text>
</comment>
<keyword evidence="3" id="KW-0378">Hydrolase</keyword>
<feature type="domain" description="Peptidase S8/S53" evidence="8">
    <location>
        <begin position="170"/>
        <end position="302"/>
    </location>
</feature>
<dbReference type="GO" id="GO:0005615">
    <property type="term" value="C:extracellular space"/>
    <property type="evidence" value="ECO:0007669"/>
    <property type="project" value="TreeGrafter"/>
</dbReference>
<dbReference type="STRING" id="765915.A0A1Y2HWG4"/>
<dbReference type="EMBL" id="MCFL01000010">
    <property type="protein sequence ID" value="ORZ38043.1"/>
    <property type="molecule type" value="Genomic_DNA"/>
</dbReference>
<dbReference type="Proteomes" id="UP000193411">
    <property type="component" value="Unassembled WGS sequence"/>
</dbReference>
<dbReference type="PANTHER" id="PTHR43806">
    <property type="entry name" value="PEPTIDASE S8"/>
    <property type="match status" value="1"/>
</dbReference>
<evidence type="ECO:0000313" key="10">
    <source>
        <dbReference type="EMBL" id="ORZ38043.1"/>
    </source>
</evidence>
<name>A0A1Y2HWG4_9FUNG</name>
<reference evidence="10 11" key="1">
    <citation type="submission" date="2016-07" db="EMBL/GenBank/DDBJ databases">
        <title>Pervasive Adenine N6-methylation of Active Genes in Fungi.</title>
        <authorList>
            <consortium name="DOE Joint Genome Institute"/>
            <person name="Mondo S.J."/>
            <person name="Dannebaum R.O."/>
            <person name="Kuo R.C."/>
            <person name="Labutti K."/>
            <person name="Haridas S."/>
            <person name="Kuo A."/>
            <person name="Salamov A."/>
            <person name="Ahrendt S.R."/>
            <person name="Lipzen A."/>
            <person name="Sullivan W."/>
            <person name="Andreopoulos W.B."/>
            <person name="Clum A."/>
            <person name="Lindquist E."/>
            <person name="Daum C."/>
            <person name="Ramamoorthy G.K."/>
            <person name="Gryganskyi A."/>
            <person name="Culley D."/>
            <person name="Magnuson J.K."/>
            <person name="James T.Y."/>
            <person name="O'Malley M.A."/>
            <person name="Stajich J.E."/>
            <person name="Spatafora J.W."/>
            <person name="Visel A."/>
            <person name="Grigoriev I.V."/>
        </authorList>
    </citation>
    <scope>NUCLEOTIDE SEQUENCE [LARGE SCALE GENOMIC DNA]</scope>
    <source>
        <strain evidence="10 11">PL171</strain>
    </source>
</reference>
<dbReference type="OrthoDB" id="206201at2759"/>
<feature type="compositionally biased region" description="Low complexity" evidence="6">
    <location>
        <begin position="370"/>
        <end position="391"/>
    </location>
</feature>
<accession>A0A1Y2HWG4</accession>
<dbReference type="Gene3D" id="3.40.50.200">
    <property type="entry name" value="Peptidase S8/S53 domain"/>
    <property type="match status" value="1"/>
</dbReference>
<evidence type="ECO:0000256" key="3">
    <source>
        <dbReference type="ARBA" id="ARBA00022801"/>
    </source>
</evidence>
<protein>
    <submittedName>
        <fullName evidence="10">Peptidase S8/S53 domain-containing protein</fullName>
    </submittedName>
</protein>
<dbReference type="PRINTS" id="PR00723">
    <property type="entry name" value="SUBTILISIN"/>
</dbReference>
<feature type="chain" id="PRO_5013028274" evidence="7">
    <location>
        <begin position="24"/>
        <end position="421"/>
    </location>
</feature>
<dbReference type="InterPro" id="IPR050131">
    <property type="entry name" value="Peptidase_S8_subtilisin-like"/>
</dbReference>
<comment type="caution">
    <text evidence="10">The sequence shown here is derived from an EMBL/GenBank/DDBJ whole genome shotgun (WGS) entry which is preliminary data.</text>
</comment>
<dbReference type="Pfam" id="PF05922">
    <property type="entry name" value="Inhibitor_I9"/>
    <property type="match status" value="1"/>
</dbReference>
<dbReference type="PROSITE" id="PS00136">
    <property type="entry name" value="SUBTILASE_ASP"/>
    <property type="match status" value="1"/>
</dbReference>
<feature type="signal peptide" evidence="7">
    <location>
        <begin position="1"/>
        <end position="23"/>
    </location>
</feature>
<comment type="caution">
    <text evidence="5">Lacks conserved residue(s) required for the propagation of feature annotation.</text>
</comment>
<evidence type="ECO:0000256" key="2">
    <source>
        <dbReference type="ARBA" id="ARBA00022670"/>
    </source>
</evidence>
<evidence type="ECO:0000256" key="7">
    <source>
        <dbReference type="SAM" id="SignalP"/>
    </source>
</evidence>
<proteinExistence type="inferred from homology"/>
<evidence type="ECO:0000256" key="6">
    <source>
        <dbReference type="SAM" id="MobiDB-lite"/>
    </source>
</evidence>
<feature type="compositionally biased region" description="Polar residues" evidence="6">
    <location>
        <begin position="412"/>
        <end position="421"/>
    </location>
</feature>
<dbReference type="InterPro" id="IPR000209">
    <property type="entry name" value="Peptidase_S8/S53_dom"/>
</dbReference>
<dbReference type="PANTHER" id="PTHR43806:SF66">
    <property type="entry name" value="SERIN ENDOPEPTIDASE"/>
    <property type="match status" value="1"/>
</dbReference>
<evidence type="ECO:0000313" key="11">
    <source>
        <dbReference type="Proteomes" id="UP000193411"/>
    </source>
</evidence>
<sequence>MARPSVLMTLVVLALLSLQSVDAAGRPAKLQVIESSHSVHPSKYIVQFSRPPAADRRAQARVGASSSTLKSGAEQQHDDFAVYCRRNRLPVKISRKYSTLFNGAAVHVDNEQDLAKLAASPAVKKIFPVIRYSQTPQQPRPLNDKTVVPQFAHALTGVDAFRKQYPDVTGRDVKVAVVDSGIDWKHPAFAVPGQKCETFKGPGCRVMYGTDFVGSDYDADTPGKNIPKPDNDPMDDCNGHGVHCAGIIGGRDGTIEGVAPGVVFGAYKVFGCKGSVDNDVILAALEAAYQDGMEIINLSLGGGRVTSGMLFVDLYSVFPSTSLLTAFIFQITRRPRPLIRSLPTMCLLSLPLPTMVTKATRPSPRPVSPPRASALPRSTTRTSMSRRPSLTALPASPTRWPLSTLAPKASRASLTSRNPTR</sequence>
<feature type="domain" description="Inhibitor I9" evidence="9">
    <location>
        <begin position="43"/>
        <end position="128"/>
    </location>
</feature>
<dbReference type="Pfam" id="PF00082">
    <property type="entry name" value="Peptidase_S8"/>
    <property type="match status" value="1"/>
</dbReference>
<keyword evidence="11" id="KW-1185">Reference proteome</keyword>
<gene>
    <name evidence="10" type="ORF">BCR44DRAFT_1015954</name>
</gene>
<organism evidence="10 11">
    <name type="scientific">Catenaria anguillulae PL171</name>
    <dbReference type="NCBI Taxonomy" id="765915"/>
    <lineage>
        <taxon>Eukaryota</taxon>
        <taxon>Fungi</taxon>
        <taxon>Fungi incertae sedis</taxon>
        <taxon>Blastocladiomycota</taxon>
        <taxon>Blastocladiomycetes</taxon>
        <taxon>Blastocladiales</taxon>
        <taxon>Catenariaceae</taxon>
        <taxon>Catenaria</taxon>
    </lineage>
</organism>
<feature type="region of interest" description="Disordered" evidence="6">
    <location>
        <begin position="357"/>
        <end position="421"/>
    </location>
</feature>
<dbReference type="InterPro" id="IPR010259">
    <property type="entry name" value="S8pro/Inhibitor_I9"/>
</dbReference>
<dbReference type="InterPro" id="IPR023827">
    <property type="entry name" value="Peptidase_S8_Asp-AS"/>
</dbReference>
<keyword evidence="4" id="KW-0720">Serine protease</keyword>
<keyword evidence="2" id="KW-0645">Protease</keyword>
<evidence type="ECO:0000256" key="1">
    <source>
        <dbReference type="ARBA" id="ARBA00011073"/>
    </source>
</evidence>
<evidence type="ECO:0000259" key="9">
    <source>
        <dbReference type="Pfam" id="PF05922"/>
    </source>
</evidence>
<dbReference type="PROSITE" id="PS51892">
    <property type="entry name" value="SUBTILASE"/>
    <property type="match status" value="1"/>
</dbReference>
<dbReference type="SUPFAM" id="SSF52743">
    <property type="entry name" value="Subtilisin-like"/>
    <property type="match status" value="1"/>
</dbReference>
<dbReference type="InterPro" id="IPR015500">
    <property type="entry name" value="Peptidase_S8_subtilisin-rel"/>
</dbReference>
<dbReference type="GO" id="GO:0006508">
    <property type="term" value="P:proteolysis"/>
    <property type="evidence" value="ECO:0007669"/>
    <property type="project" value="UniProtKB-KW"/>
</dbReference>
<evidence type="ECO:0000256" key="5">
    <source>
        <dbReference type="PROSITE-ProRule" id="PRU01240"/>
    </source>
</evidence>
<evidence type="ECO:0000259" key="8">
    <source>
        <dbReference type="Pfam" id="PF00082"/>
    </source>
</evidence>
<dbReference type="GO" id="GO:0004252">
    <property type="term" value="F:serine-type endopeptidase activity"/>
    <property type="evidence" value="ECO:0007669"/>
    <property type="project" value="InterPro"/>
</dbReference>